<comment type="caution">
    <text evidence="1">The sequence shown here is derived from an EMBL/GenBank/DDBJ whole genome shotgun (WGS) entry which is preliminary data.</text>
</comment>
<evidence type="ECO:0000313" key="1">
    <source>
        <dbReference type="EMBL" id="MDT0574859.1"/>
    </source>
</evidence>
<dbReference type="EMBL" id="JAVRHS010000001">
    <property type="protein sequence ID" value="MDT0574859.1"/>
    <property type="molecule type" value="Genomic_DNA"/>
</dbReference>
<accession>A0ABU2ZGY3</accession>
<dbReference type="PANTHER" id="PTHR38442:SF1">
    <property type="entry name" value="INNER MEMBRANE PROTEIN"/>
    <property type="match status" value="1"/>
</dbReference>
<dbReference type="RefSeq" id="WP_311339417.1">
    <property type="nucleotide sequence ID" value="NZ_JAVRHS010000001.1"/>
</dbReference>
<keyword evidence="2" id="KW-1185">Reference proteome</keyword>
<organism evidence="1 2">
    <name type="scientific">Croceicoccus esteveae</name>
    <dbReference type="NCBI Taxonomy" id="3075597"/>
    <lineage>
        <taxon>Bacteria</taxon>
        <taxon>Pseudomonadati</taxon>
        <taxon>Pseudomonadota</taxon>
        <taxon>Alphaproteobacteria</taxon>
        <taxon>Sphingomonadales</taxon>
        <taxon>Erythrobacteraceae</taxon>
        <taxon>Croceicoccus</taxon>
    </lineage>
</organism>
<dbReference type="Proteomes" id="UP001259803">
    <property type="component" value="Unassembled WGS sequence"/>
</dbReference>
<name>A0ABU2ZGY3_9SPHN</name>
<dbReference type="InterPro" id="IPR007383">
    <property type="entry name" value="DUF445"/>
</dbReference>
<dbReference type="PANTHER" id="PTHR38442">
    <property type="entry name" value="INNER MEMBRANE PROTEIN-RELATED"/>
    <property type="match status" value="1"/>
</dbReference>
<evidence type="ECO:0000313" key="2">
    <source>
        <dbReference type="Proteomes" id="UP001259803"/>
    </source>
</evidence>
<proteinExistence type="predicted"/>
<dbReference type="Pfam" id="PF04286">
    <property type="entry name" value="DUF445"/>
    <property type="match status" value="1"/>
</dbReference>
<sequence>MRAIATGLLIIMAVVFVVSRSYEGGHAAIGFIRAFSEAAMIGALADWFAVTALFRHPLGIAIPHTAIIPNNKDRIADTLAQFLKTNFLIPQVVARRMGGINLAQAIGDFLVQPGRVATSQLRTGVMNLVAEILESLDPDRLGAQVKAGLRHQLEKIAIAPALGGLLAAFIADRRHIPLMETMIRWAGNTLEQNEDLLRQMIHARTNAVLRWTGLDEKLANSVVNGLYRMLAEMLVDPAHPMRLRVQEGLESLADRLRNDPALQERVEGMKNDLLANPAVGDWWQGVWERLRRSMIDTARNPDGLSDHLGHSLAELGEALRRDQALQTQINRFFRRSAVAVTSRYGNQLVQLVSQTVRRWDATTITDRVEGAVGRDLQFIRINGTLVGGLVGLCIHGLELLVF</sequence>
<gene>
    <name evidence="1" type="ORF">RM533_01525</name>
</gene>
<reference evidence="1 2" key="1">
    <citation type="submission" date="2023-09" db="EMBL/GenBank/DDBJ databases">
        <authorList>
            <person name="Rey-Velasco X."/>
        </authorList>
    </citation>
    <scope>NUCLEOTIDE SEQUENCE [LARGE SCALE GENOMIC DNA]</scope>
    <source>
        <strain evidence="1 2">F390</strain>
    </source>
</reference>
<protein>
    <submittedName>
        <fullName evidence="1">DUF445 domain-containing protein</fullName>
    </submittedName>
</protein>